<dbReference type="Gene3D" id="1.20.5.350">
    <property type="match status" value="1"/>
</dbReference>
<feature type="compositionally biased region" description="Basic residues" evidence="2">
    <location>
        <begin position="1"/>
        <end position="11"/>
    </location>
</feature>
<sequence>MSKASRPLKRKISPDNKNSRRPRLNTSAPPRIPVRPTLASSRSSTPEPKKTVTTKRVPSWDTRGQMNQLQTKLEETGNEVDEIEKLQHDLQSSVQDQDSILQEAKQKVADLENTLHVRKAKRKSILLDCFIIGQ</sequence>
<evidence type="ECO:0000256" key="1">
    <source>
        <dbReference type="SAM" id="Coils"/>
    </source>
</evidence>
<dbReference type="Proteomes" id="UP000242414">
    <property type="component" value="Unassembled WGS sequence"/>
</dbReference>
<proteinExistence type="predicted"/>
<feature type="coiled-coil region" evidence="1">
    <location>
        <begin position="66"/>
        <end position="121"/>
    </location>
</feature>
<gene>
    <name evidence="3" type="ORF">BCV72DRAFT_235505</name>
</gene>
<reference evidence="3" key="1">
    <citation type="journal article" date="2016" name="Proc. Natl. Acad. Sci. U.S.A.">
        <title>Lipid metabolic changes in an early divergent fungus govern the establishment of a mutualistic symbiosis with endobacteria.</title>
        <authorList>
            <person name="Lastovetsky O.A."/>
            <person name="Gaspar M.L."/>
            <person name="Mondo S.J."/>
            <person name="LaButti K.M."/>
            <person name="Sandor L."/>
            <person name="Grigoriev I.V."/>
            <person name="Henry S.A."/>
            <person name="Pawlowska T.E."/>
        </authorList>
    </citation>
    <scope>NUCLEOTIDE SEQUENCE [LARGE SCALE GENOMIC DNA]</scope>
    <source>
        <strain evidence="3">ATCC 52814</strain>
    </source>
</reference>
<feature type="region of interest" description="Disordered" evidence="2">
    <location>
        <begin position="1"/>
        <end position="60"/>
    </location>
</feature>
<dbReference type="SUPFAM" id="SSF90250">
    <property type="entry name" value="Troponin coil-coiled subunits"/>
    <property type="match status" value="1"/>
</dbReference>
<name>A0A1X0QQB2_RHIZD</name>
<accession>A0A1X0QQB2</accession>
<dbReference type="AlphaFoldDB" id="A0A1X0QQB2"/>
<evidence type="ECO:0000313" key="3">
    <source>
        <dbReference type="EMBL" id="ORE01945.1"/>
    </source>
</evidence>
<evidence type="ECO:0000256" key="2">
    <source>
        <dbReference type="SAM" id="MobiDB-lite"/>
    </source>
</evidence>
<keyword evidence="1" id="KW-0175">Coiled coil</keyword>
<protein>
    <submittedName>
        <fullName evidence="3">Uncharacterized protein</fullName>
    </submittedName>
</protein>
<dbReference type="VEuPathDB" id="FungiDB:BCV72DRAFT_235505"/>
<dbReference type="EMBL" id="KV922085">
    <property type="protein sequence ID" value="ORE01945.1"/>
    <property type="molecule type" value="Genomic_DNA"/>
</dbReference>
<organism evidence="3">
    <name type="scientific">Rhizopus microsporus var. microsporus</name>
    <dbReference type="NCBI Taxonomy" id="86635"/>
    <lineage>
        <taxon>Eukaryota</taxon>
        <taxon>Fungi</taxon>
        <taxon>Fungi incertae sedis</taxon>
        <taxon>Mucoromycota</taxon>
        <taxon>Mucoromycotina</taxon>
        <taxon>Mucoromycetes</taxon>
        <taxon>Mucorales</taxon>
        <taxon>Mucorineae</taxon>
        <taxon>Rhizopodaceae</taxon>
        <taxon>Rhizopus</taxon>
    </lineage>
</organism>
<dbReference type="InterPro" id="IPR038077">
    <property type="entry name" value="Troponin_sf"/>
</dbReference>